<protein>
    <recommendedName>
        <fullName evidence="22">Sialin</fullName>
    </recommendedName>
    <alternativeName>
        <fullName evidence="25">H(+)/nitrate cotransporter</fullName>
    </alternativeName>
    <alternativeName>
        <fullName evidence="23">H(+)/sialic acid cotransporter</fullName>
    </alternativeName>
    <alternativeName>
        <fullName evidence="24">Vesicular excitatory amino acid transporter</fullName>
    </alternativeName>
</protein>
<dbReference type="InterPro" id="IPR036259">
    <property type="entry name" value="MFS_trans_sf"/>
</dbReference>
<evidence type="ECO:0000256" key="17">
    <source>
        <dbReference type="ARBA" id="ARBA00050625"/>
    </source>
</evidence>
<evidence type="ECO:0000256" key="23">
    <source>
        <dbReference type="ARBA" id="ARBA00080244"/>
    </source>
</evidence>
<dbReference type="AlphaFoldDB" id="A0A6H5G463"/>
<evidence type="ECO:0000256" key="16">
    <source>
        <dbReference type="ARBA" id="ARBA00050554"/>
    </source>
</evidence>
<evidence type="ECO:0000256" key="15">
    <source>
        <dbReference type="ARBA" id="ARBA00050101"/>
    </source>
</evidence>
<keyword evidence="5" id="KW-0813">Transport</keyword>
<evidence type="ECO:0000256" key="10">
    <source>
        <dbReference type="ARBA" id="ARBA00023018"/>
    </source>
</evidence>
<gene>
    <name evidence="29" type="ORF">NTEN_LOCUS3824</name>
</gene>
<sequence>MFRLDSRLDFHFDTSIKKMAGYKSMHQMHACYIYTLSTAARENMGPPTERASLLPRRYVVALLSFFGFANIYAMRVNLSVAIVVMRNNRTVIAPNGTQIVILLAMRLTIARLLYHVRIFDNKSSLFQGPEFNWSSGVDGVILGSFFYGYILTQIIGGYLACKHGGKRLFGLGVGVTAVVTLLTPLLARTSIYLLVFGRIVEGLFEGVTFPAMHGIWSKWSPPEERSRLVSISYSGCYFGTVAALPLCGALAERLGWASIFYVFGMFGCIWTAIWMYVVADSPSDDAKISHQEKEYIEDSLGPANRVKLNVPWKAMFKSLPVWAIIVAHFSENWGFYTLLTELPTYLDDVFGYDFLRAGLLAALPYLAMAVIVQTSGFLADWFRTSHLTTMQVRKLFTCLGFLTRATFLVAAANASTPTAIVTCLTVAVGFGGLSYAGFSVNHLDIAPQYASILMGISNTFATFPGILSPMVTGLIVTTGSKDEWQTILYIAAAVYVFGATAYALLGSGKIQAWAMVAQEQVFLSDNDQSQTSTEDLIPVPTPRYQSTQ</sequence>
<evidence type="ECO:0000256" key="1">
    <source>
        <dbReference type="ARBA" id="ARBA00004432"/>
    </source>
</evidence>
<evidence type="ECO:0000256" key="13">
    <source>
        <dbReference type="ARBA" id="ARBA00023228"/>
    </source>
</evidence>
<evidence type="ECO:0000259" key="28">
    <source>
        <dbReference type="PROSITE" id="PS50850"/>
    </source>
</evidence>
<comment type="catalytic activity">
    <reaction evidence="19">
        <text>L-glutamate(out) = L-glutamate(in)</text>
        <dbReference type="Rhea" id="RHEA:66336"/>
        <dbReference type="ChEBI" id="CHEBI:29985"/>
    </reaction>
    <physiologicalReaction direction="left-to-right" evidence="19">
        <dbReference type="Rhea" id="RHEA:66337"/>
    </physiologicalReaction>
</comment>
<name>A0A6H5G463_9HEMI</name>
<evidence type="ECO:0000256" key="6">
    <source>
        <dbReference type="ARBA" id="ARBA00022475"/>
    </source>
</evidence>
<comment type="catalytic activity">
    <reaction evidence="15">
        <text>2 nitrate(out) + H(+)(out) = 2 nitrate(in) + H(+)(in)</text>
        <dbReference type="Rhea" id="RHEA:71539"/>
        <dbReference type="ChEBI" id="CHEBI:15378"/>
        <dbReference type="ChEBI" id="CHEBI:17632"/>
    </reaction>
    <physiologicalReaction direction="left-to-right" evidence="15">
        <dbReference type="Rhea" id="RHEA:71540"/>
    </physiologicalReaction>
</comment>
<dbReference type="InterPro" id="IPR020846">
    <property type="entry name" value="MFS_dom"/>
</dbReference>
<evidence type="ECO:0000256" key="21">
    <source>
        <dbReference type="ARBA" id="ARBA00056891"/>
    </source>
</evidence>
<feature type="transmembrane region" description="Helical" evidence="27">
    <location>
        <begin position="139"/>
        <end position="161"/>
    </location>
</feature>
<evidence type="ECO:0000256" key="18">
    <source>
        <dbReference type="ARBA" id="ARBA00051403"/>
    </source>
</evidence>
<dbReference type="GO" id="GO:0016323">
    <property type="term" value="C:basolateral plasma membrane"/>
    <property type="evidence" value="ECO:0007669"/>
    <property type="project" value="UniProtKB-SubCell"/>
</dbReference>
<dbReference type="Proteomes" id="UP000479000">
    <property type="component" value="Unassembled WGS sequence"/>
</dbReference>
<feature type="transmembrane region" description="Helical" evidence="27">
    <location>
        <begin position="487"/>
        <end position="505"/>
    </location>
</feature>
<dbReference type="InterPro" id="IPR050382">
    <property type="entry name" value="MFS_Na/Anion_cotransporter"/>
</dbReference>
<feature type="transmembrane region" description="Helical" evidence="27">
    <location>
        <begin position="257"/>
        <end position="279"/>
    </location>
</feature>
<dbReference type="GO" id="GO:0046942">
    <property type="term" value="P:carboxylic acid transport"/>
    <property type="evidence" value="ECO:0007669"/>
    <property type="project" value="UniProtKB-ARBA"/>
</dbReference>
<accession>A0A6H5G463</accession>
<keyword evidence="9 27" id="KW-1133">Transmembrane helix</keyword>
<evidence type="ECO:0000256" key="5">
    <source>
        <dbReference type="ARBA" id="ARBA00022448"/>
    </source>
</evidence>
<evidence type="ECO:0000256" key="3">
    <source>
        <dbReference type="ARBA" id="ARBA00004638"/>
    </source>
</evidence>
<dbReference type="OrthoDB" id="2985014at2759"/>
<keyword evidence="6" id="KW-1003">Cell membrane</keyword>
<keyword evidence="13" id="KW-0458">Lysosome</keyword>
<evidence type="ECO:0000313" key="30">
    <source>
        <dbReference type="Proteomes" id="UP000479000"/>
    </source>
</evidence>
<feature type="transmembrane region" description="Helical" evidence="27">
    <location>
        <begin position="359"/>
        <end position="382"/>
    </location>
</feature>
<dbReference type="FunFam" id="1.20.1250.20:FF:000003">
    <property type="entry name" value="Solute carrier family 17 member 3"/>
    <property type="match status" value="1"/>
</dbReference>
<dbReference type="GO" id="GO:0006820">
    <property type="term" value="P:monoatomic anion transport"/>
    <property type="evidence" value="ECO:0007669"/>
    <property type="project" value="TreeGrafter"/>
</dbReference>
<evidence type="ECO:0000256" key="19">
    <source>
        <dbReference type="ARBA" id="ARBA00051447"/>
    </source>
</evidence>
<feature type="transmembrane region" description="Helical" evidence="27">
    <location>
        <begin position="168"/>
        <end position="187"/>
    </location>
</feature>
<dbReference type="GO" id="GO:0030672">
    <property type="term" value="C:synaptic vesicle membrane"/>
    <property type="evidence" value="ECO:0007669"/>
    <property type="project" value="UniProtKB-SubCell"/>
</dbReference>
<dbReference type="PANTHER" id="PTHR11662:SF455">
    <property type="entry name" value="GH23975P"/>
    <property type="match status" value="1"/>
</dbReference>
<feature type="transmembrane region" description="Helical" evidence="27">
    <location>
        <begin position="450"/>
        <end position="467"/>
    </location>
</feature>
<feature type="domain" description="Major facilitator superfamily (MFS) profile" evidence="28">
    <location>
        <begin position="101"/>
        <end position="510"/>
    </location>
</feature>
<dbReference type="SUPFAM" id="SSF103473">
    <property type="entry name" value="MFS general substrate transporter"/>
    <property type="match status" value="1"/>
</dbReference>
<dbReference type="Pfam" id="PF07690">
    <property type="entry name" value="MFS_1"/>
    <property type="match status" value="1"/>
</dbReference>
<proteinExistence type="predicted"/>
<evidence type="ECO:0000256" key="9">
    <source>
        <dbReference type="ARBA" id="ARBA00022989"/>
    </source>
</evidence>
<keyword evidence="10" id="KW-0770">Synapse</keyword>
<dbReference type="FunFam" id="1.20.1250.20:FF:000067">
    <property type="entry name" value="sialin isoform X2"/>
    <property type="match status" value="1"/>
</dbReference>
<keyword evidence="12" id="KW-0325">Glycoprotein</keyword>
<evidence type="ECO:0000256" key="24">
    <source>
        <dbReference type="ARBA" id="ARBA00081195"/>
    </source>
</evidence>
<comment type="catalytic activity">
    <reaction evidence="16">
        <text>L-aspartate(out) = L-aspartate(in)</text>
        <dbReference type="Rhea" id="RHEA:66332"/>
        <dbReference type="ChEBI" id="CHEBI:29991"/>
    </reaction>
    <physiologicalReaction direction="left-to-right" evidence="16">
        <dbReference type="Rhea" id="RHEA:66333"/>
    </physiologicalReaction>
</comment>
<feature type="transmembrane region" description="Helical" evidence="27">
    <location>
        <begin position="394"/>
        <end position="412"/>
    </location>
</feature>
<feature type="transmembrane region" description="Helical" evidence="27">
    <location>
        <begin position="418"/>
        <end position="438"/>
    </location>
</feature>
<dbReference type="GO" id="GO:0015293">
    <property type="term" value="F:symporter activity"/>
    <property type="evidence" value="ECO:0007669"/>
    <property type="project" value="UniProtKB-KW"/>
</dbReference>
<organism evidence="29 30">
    <name type="scientific">Nesidiocoris tenuis</name>
    <dbReference type="NCBI Taxonomy" id="355587"/>
    <lineage>
        <taxon>Eukaryota</taxon>
        <taxon>Metazoa</taxon>
        <taxon>Ecdysozoa</taxon>
        <taxon>Arthropoda</taxon>
        <taxon>Hexapoda</taxon>
        <taxon>Insecta</taxon>
        <taxon>Pterygota</taxon>
        <taxon>Neoptera</taxon>
        <taxon>Paraneoptera</taxon>
        <taxon>Hemiptera</taxon>
        <taxon>Heteroptera</taxon>
        <taxon>Panheteroptera</taxon>
        <taxon>Cimicomorpha</taxon>
        <taxon>Miridae</taxon>
        <taxon>Dicyphina</taxon>
        <taxon>Nesidiocoris</taxon>
    </lineage>
</organism>
<evidence type="ECO:0000256" key="2">
    <source>
        <dbReference type="ARBA" id="ARBA00004554"/>
    </source>
</evidence>
<evidence type="ECO:0000256" key="22">
    <source>
        <dbReference type="ARBA" id="ARBA00069713"/>
    </source>
</evidence>
<keyword evidence="30" id="KW-1185">Reference proteome</keyword>
<keyword evidence="8" id="KW-0769">Symport</keyword>
<evidence type="ECO:0000256" key="11">
    <source>
        <dbReference type="ARBA" id="ARBA00023136"/>
    </source>
</evidence>
<evidence type="ECO:0000256" key="26">
    <source>
        <dbReference type="SAM" id="MobiDB-lite"/>
    </source>
</evidence>
<feature type="transmembrane region" description="Helical" evidence="27">
    <location>
        <begin position="58"/>
        <end position="78"/>
    </location>
</feature>
<feature type="region of interest" description="Disordered" evidence="26">
    <location>
        <begin position="526"/>
        <end position="548"/>
    </location>
</feature>
<dbReference type="Gene3D" id="1.20.1250.20">
    <property type="entry name" value="MFS general substrate transporter like domains"/>
    <property type="match status" value="2"/>
</dbReference>
<dbReference type="CDD" id="cd17318">
    <property type="entry name" value="MFS_SLC17"/>
    <property type="match status" value="1"/>
</dbReference>
<dbReference type="EMBL" id="CADCXU010005882">
    <property type="protein sequence ID" value="CAA9997530.1"/>
    <property type="molecule type" value="Genomic_DNA"/>
</dbReference>
<evidence type="ECO:0000256" key="7">
    <source>
        <dbReference type="ARBA" id="ARBA00022692"/>
    </source>
</evidence>
<comment type="subcellular location">
    <subcellularLocation>
        <location evidence="2">Basolateral cell membrane</location>
        <topology evidence="2">Multi-pass membrane protein</topology>
    </subcellularLocation>
    <subcellularLocation>
        <location evidence="3">Cytoplasmic vesicle</location>
        <location evidence="3">Secretory vesicle membrane</location>
        <topology evidence="3">Multi-pass membrane protein</topology>
    </subcellularLocation>
    <subcellularLocation>
        <location evidence="1">Cytoplasmic vesicle</location>
        <location evidence="1">Secretory vesicle</location>
        <location evidence="1">Synaptic vesicle membrane</location>
    </subcellularLocation>
    <subcellularLocation>
        <location evidence="4">Lysosome membrane</location>
    </subcellularLocation>
</comment>
<evidence type="ECO:0000256" key="27">
    <source>
        <dbReference type="SAM" id="Phobius"/>
    </source>
</evidence>
<dbReference type="GO" id="GO:0005765">
    <property type="term" value="C:lysosomal membrane"/>
    <property type="evidence" value="ECO:0007669"/>
    <property type="project" value="UniProtKB-SubCell"/>
</dbReference>
<evidence type="ECO:0000256" key="12">
    <source>
        <dbReference type="ARBA" id="ARBA00023180"/>
    </source>
</evidence>
<evidence type="ECO:0000313" key="29">
    <source>
        <dbReference type="EMBL" id="CAA9997530.1"/>
    </source>
</evidence>
<reference evidence="29 30" key="1">
    <citation type="submission" date="2020-02" db="EMBL/GenBank/DDBJ databases">
        <authorList>
            <person name="Ferguson B K."/>
        </authorList>
    </citation>
    <scope>NUCLEOTIDE SEQUENCE [LARGE SCALE GENOMIC DNA]</scope>
</reference>
<feature type="transmembrane region" description="Helical" evidence="27">
    <location>
        <begin position="228"/>
        <end position="251"/>
    </location>
</feature>
<evidence type="ECO:0000256" key="4">
    <source>
        <dbReference type="ARBA" id="ARBA00004656"/>
    </source>
</evidence>
<evidence type="ECO:0000256" key="14">
    <source>
        <dbReference type="ARBA" id="ARBA00023329"/>
    </source>
</evidence>
<feature type="transmembrane region" description="Helical" evidence="27">
    <location>
        <begin position="99"/>
        <end position="119"/>
    </location>
</feature>
<keyword evidence="7 27" id="KW-0812">Transmembrane</keyword>
<evidence type="ECO:0000256" key="20">
    <source>
        <dbReference type="ARBA" id="ARBA00051612"/>
    </source>
</evidence>
<keyword evidence="11 27" id="KW-0472">Membrane</keyword>
<keyword evidence="14" id="KW-0968">Cytoplasmic vesicle</keyword>
<evidence type="ECO:0000256" key="8">
    <source>
        <dbReference type="ARBA" id="ARBA00022847"/>
    </source>
</evidence>
<comment type="catalytic activity">
    <reaction evidence="18">
        <text>N-acetyl-L-aspartyl-L-glutamate(out) = N-acetyl-L-aspartyl-L-glutamate(in)</text>
        <dbReference type="Rhea" id="RHEA:72599"/>
        <dbReference type="ChEBI" id="CHEBI:76931"/>
    </reaction>
    <physiologicalReaction direction="left-to-right" evidence="18">
        <dbReference type="Rhea" id="RHEA:72600"/>
    </physiologicalReaction>
</comment>
<comment type="catalytic activity">
    <reaction evidence="17">
        <text>N-acetylneuraminate(in) + H(+)(in) = N-acetylneuraminate(out) + H(+)(out)</text>
        <dbReference type="Rhea" id="RHEA:28987"/>
        <dbReference type="ChEBI" id="CHEBI:15378"/>
        <dbReference type="ChEBI" id="CHEBI:35418"/>
    </reaction>
    <physiologicalReaction direction="right-to-left" evidence="17">
        <dbReference type="Rhea" id="RHEA:28989"/>
    </physiologicalReaction>
</comment>
<comment type="function">
    <text evidence="21">Receptor for CM101, a polysaccharide produced by group B Streptococcus with antipathoangiogenic properties.</text>
</comment>
<dbReference type="PANTHER" id="PTHR11662">
    <property type="entry name" value="SOLUTE CARRIER FAMILY 17"/>
    <property type="match status" value="1"/>
</dbReference>
<comment type="catalytic activity">
    <reaction evidence="20">
        <text>D-glucuronate(out) + H(+)(out) = D-glucuronate(in) + H(+)(in)</text>
        <dbReference type="Rhea" id="RHEA:72591"/>
        <dbReference type="ChEBI" id="CHEBI:15378"/>
        <dbReference type="ChEBI" id="CHEBI:58720"/>
    </reaction>
    <physiologicalReaction direction="left-to-right" evidence="20">
        <dbReference type="Rhea" id="RHEA:72592"/>
    </physiologicalReaction>
</comment>
<dbReference type="PROSITE" id="PS50850">
    <property type="entry name" value="MFS"/>
    <property type="match status" value="1"/>
</dbReference>
<dbReference type="InterPro" id="IPR011701">
    <property type="entry name" value="MFS"/>
</dbReference>
<evidence type="ECO:0000256" key="25">
    <source>
        <dbReference type="ARBA" id="ARBA00081925"/>
    </source>
</evidence>